<keyword evidence="5 7" id="KW-0408">Iron</keyword>
<evidence type="ECO:0000259" key="8">
    <source>
        <dbReference type="PROSITE" id="PS51373"/>
    </source>
</evidence>
<reference evidence="10" key="1">
    <citation type="submission" date="2019-11" db="EMBL/GenBank/DDBJ databases">
        <title>Isolation and characterization of a novel species in the genus Sulfuriferula.</title>
        <authorList>
            <person name="Mochizuki J."/>
            <person name="Kojima H."/>
            <person name="Fukui M."/>
        </authorList>
    </citation>
    <scope>NUCLEOTIDE SEQUENCE [LARGE SCALE GENOMIC DNA]</scope>
    <source>
        <strain evidence="10">SGTM</strain>
    </source>
</reference>
<comment type="function">
    <text evidence="7">Specific class of high-redox-potential 4Fe-4S ferredoxins. Functions in anaerobic electron transport in most purple and in some other photosynthetic bacteria and in at least one genus (Paracoccus) of halophilic, denitrifying bacteria.</text>
</comment>
<proteinExistence type="inferred from homology"/>
<evidence type="ECO:0000256" key="7">
    <source>
        <dbReference type="RuleBase" id="RU000620"/>
    </source>
</evidence>
<dbReference type="SUPFAM" id="SSF57652">
    <property type="entry name" value="HIPIP (high potential iron protein)"/>
    <property type="match status" value="1"/>
</dbReference>
<evidence type="ECO:0000256" key="5">
    <source>
        <dbReference type="ARBA" id="ARBA00023004"/>
    </source>
</evidence>
<dbReference type="GO" id="GO:0009055">
    <property type="term" value="F:electron transfer activity"/>
    <property type="evidence" value="ECO:0007669"/>
    <property type="project" value="InterPro"/>
</dbReference>
<dbReference type="Gene3D" id="4.10.490.10">
    <property type="entry name" value="High potential iron-sulphur protein"/>
    <property type="match status" value="1"/>
</dbReference>
<dbReference type="InterPro" id="IPR006311">
    <property type="entry name" value="TAT_signal"/>
</dbReference>
<accession>A0A809RNP2</accession>
<evidence type="ECO:0000256" key="6">
    <source>
        <dbReference type="ARBA" id="ARBA00023014"/>
    </source>
</evidence>
<dbReference type="EMBL" id="AP021881">
    <property type="protein sequence ID" value="BBP00431.1"/>
    <property type="molecule type" value="Genomic_DNA"/>
</dbReference>
<dbReference type="InterPro" id="IPR000170">
    <property type="entry name" value="High_potential_FeS_prot"/>
</dbReference>
<protein>
    <recommendedName>
        <fullName evidence="7">High-potential iron-sulfur protein</fullName>
        <shortName evidence="7">HiPIP</shortName>
    </recommendedName>
</protein>
<dbReference type="PROSITE" id="PS51373">
    <property type="entry name" value="HIPIP"/>
    <property type="match status" value="1"/>
</dbReference>
<dbReference type="GO" id="GO:0019646">
    <property type="term" value="P:aerobic electron transport chain"/>
    <property type="evidence" value="ECO:0007669"/>
    <property type="project" value="InterPro"/>
</dbReference>
<evidence type="ECO:0000256" key="2">
    <source>
        <dbReference type="ARBA" id="ARBA00022485"/>
    </source>
</evidence>
<keyword evidence="4 7" id="KW-0249">Electron transport</keyword>
<feature type="domain" description="High potential iron-sulfur proteins family profile" evidence="8">
    <location>
        <begin position="29"/>
        <end position="91"/>
    </location>
</feature>
<dbReference type="PROSITE" id="PS51318">
    <property type="entry name" value="TAT"/>
    <property type="match status" value="1"/>
</dbReference>
<dbReference type="KEGG" id="sniv:SFSGTM_11390"/>
<comment type="similarity">
    <text evidence="7">Belongs to the high-potential iron-sulfur protein (HiPIP) family.</text>
</comment>
<keyword evidence="1 7" id="KW-0813">Transport</keyword>
<dbReference type="RefSeq" id="WP_162084363.1">
    <property type="nucleotide sequence ID" value="NZ_AP021881.1"/>
</dbReference>
<dbReference type="InterPro" id="IPR036369">
    <property type="entry name" value="HIPIP_sf"/>
</dbReference>
<dbReference type="Proteomes" id="UP000463939">
    <property type="component" value="Chromosome"/>
</dbReference>
<dbReference type="AlphaFoldDB" id="A0A809RNP2"/>
<name>A0A809RNP2_9PROT</name>
<comment type="subunit">
    <text evidence="7">Homodimer.</text>
</comment>
<keyword evidence="2 7" id="KW-0004">4Fe-4S</keyword>
<dbReference type="Pfam" id="PF01355">
    <property type="entry name" value="HIPIP"/>
    <property type="match status" value="1"/>
</dbReference>
<organism evidence="9 10">
    <name type="scientific">Sulfuriferula nivalis</name>
    <dbReference type="NCBI Taxonomy" id="2675298"/>
    <lineage>
        <taxon>Bacteria</taxon>
        <taxon>Pseudomonadati</taxon>
        <taxon>Pseudomonadota</taxon>
        <taxon>Betaproteobacteria</taxon>
        <taxon>Nitrosomonadales</taxon>
        <taxon>Sulfuricellaceae</taxon>
        <taxon>Sulfuriferula</taxon>
    </lineage>
</organism>
<keyword evidence="3 7" id="KW-0479">Metal-binding</keyword>
<gene>
    <name evidence="9" type="ORF">SFSGTM_11390</name>
</gene>
<evidence type="ECO:0000256" key="3">
    <source>
        <dbReference type="ARBA" id="ARBA00022723"/>
    </source>
</evidence>
<dbReference type="GO" id="GO:0051539">
    <property type="term" value="F:4 iron, 4 sulfur cluster binding"/>
    <property type="evidence" value="ECO:0007669"/>
    <property type="project" value="UniProtKB-KW"/>
</dbReference>
<keyword evidence="6 7" id="KW-0411">Iron-sulfur</keyword>
<evidence type="ECO:0000313" key="10">
    <source>
        <dbReference type="Proteomes" id="UP000463939"/>
    </source>
</evidence>
<keyword evidence="10" id="KW-1185">Reference proteome</keyword>
<evidence type="ECO:0000256" key="4">
    <source>
        <dbReference type="ARBA" id="ARBA00022982"/>
    </source>
</evidence>
<sequence length="91" mass="9705">MKKIANQSVSRRLFLKGATLVAGISVIPTLIVSGNATAAKMAKVMMQYQDMPKNGSQCDTCVQFIPGAKPQCKIVEGDVSPKGWCLAYAKA</sequence>
<evidence type="ECO:0000313" key="9">
    <source>
        <dbReference type="EMBL" id="BBP00431.1"/>
    </source>
</evidence>
<evidence type="ECO:0000256" key="1">
    <source>
        <dbReference type="ARBA" id="ARBA00022448"/>
    </source>
</evidence>
<dbReference type="GO" id="GO:0046872">
    <property type="term" value="F:metal ion binding"/>
    <property type="evidence" value="ECO:0007669"/>
    <property type="project" value="UniProtKB-KW"/>
</dbReference>